<dbReference type="Gene3D" id="3.90.180.10">
    <property type="entry name" value="Medium-chain alcohol dehydrogenases, catalytic domain"/>
    <property type="match status" value="1"/>
</dbReference>
<sequence>MTTRSTRALVFRAPGELALEERALAPLRDGDALLRVEWCGICGSDLHVFSSGWRVAPGQVLGHEFSATVLEAPGVDGVAAGDRVVVNPLLGCADSSCRACLAGLQHLCQRRRGVLGLTVPGAFADLVVVPGARLGVELHRLPDAVPGDVGALHEPLTVARHAFEVSDVTPEDHVVVYGAGAIGLGLVRWLVRAGCATVLVVDPLPVRREAALRQGADAALAPEEPLGPLLGGAWTPGKADLVVDCAGVAAVIEDGLKIVRPGGRLTLAAVTLGPDAVPSTRVLDKEITVRGAQGFTVAEHTRAVAELPSWDAAPSVISHRFPLDGWADAFAAQLDRGASVKVLIGG</sequence>
<dbReference type="InterPro" id="IPR050129">
    <property type="entry name" value="Zn_alcohol_dh"/>
</dbReference>
<dbReference type="SUPFAM" id="SSF51735">
    <property type="entry name" value="NAD(P)-binding Rossmann-fold domains"/>
    <property type="match status" value="1"/>
</dbReference>
<name>A0A2T4ULE9_9ACTN</name>
<organism evidence="4 5">
    <name type="scientific">Paraconexibacter algicola</name>
    <dbReference type="NCBI Taxonomy" id="2133960"/>
    <lineage>
        <taxon>Bacteria</taxon>
        <taxon>Bacillati</taxon>
        <taxon>Actinomycetota</taxon>
        <taxon>Thermoleophilia</taxon>
        <taxon>Solirubrobacterales</taxon>
        <taxon>Paraconexibacteraceae</taxon>
        <taxon>Paraconexibacter</taxon>
    </lineage>
</organism>
<dbReference type="InterPro" id="IPR013154">
    <property type="entry name" value="ADH-like_N"/>
</dbReference>
<dbReference type="PANTHER" id="PTHR43401:SF2">
    <property type="entry name" value="L-THREONINE 3-DEHYDROGENASE"/>
    <property type="match status" value="1"/>
</dbReference>
<dbReference type="Gene3D" id="3.40.50.720">
    <property type="entry name" value="NAD(P)-binding Rossmann-like Domain"/>
    <property type="match status" value="1"/>
</dbReference>
<dbReference type="RefSeq" id="WP_107568684.1">
    <property type="nucleotide sequence ID" value="NZ_PYYB01000001.1"/>
</dbReference>
<dbReference type="SUPFAM" id="SSF50129">
    <property type="entry name" value="GroES-like"/>
    <property type="match status" value="1"/>
</dbReference>
<dbReference type="InterPro" id="IPR036291">
    <property type="entry name" value="NAD(P)-bd_dom_sf"/>
</dbReference>
<dbReference type="EMBL" id="PYYB01000001">
    <property type="protein sequence ID" value="PTL60040.1"/>
    <property type="molecule type" value="Genomic_DNA"/>
</dbReference>
<keyword evidence="1" id="KW-0560">Oxidoreductase</keyword>
<dbReference type="Pfam" id="PF08240">
    <property type="entry name" value="ADH_N"/>
    <property type="match status" value="1"/>
</dbReference>
<dbReference type="OrthoDB" id="9797931at2"/>
<dbReference type="InterPro" id="IPR013149">
    <property type="entry name" value="ADH-like_C"/>
</dbReference>
<evidence type="ECO:0000256" key="1">
    <source>
        <dbReference type="ARBA" id="ARBA00023002"/>
    </source>
</evidence>
<evidence type="ECO:0000313" key="4">
    <source>
        <dbReference type="EMBL" id="PTL60040.1"/>
    </source>
</evidence>
<reference evidence="4 5" key="1">
    <citation type="submission" date="2018-03" db="EMBL/GenBank/DDBJ databases">
        <title>Aquarubrobacter algicola gen. nov., sp. nov., a novel actinobacterium isolated from shallow eutrophic lake during the end of cyanobacterial harmful algal blooms.</title>
        <authorList>
            <person name="Chun S.J."/>
        </authorList>
    </citation>
    <scope>NUCLEOTIDE SEQUENCE [LARGE SCALE GENOMIC DNA]</scope>
    <source>
        <strain evidence="4 5">Seoho-28</strain>
    </source>
</reference>
<feature type="domain" description="Alcohol dehydrogenase-like C-terminal" evidence="2">
    <location>
        <begin position="181"/>
        <end position="299"/>
    </location>
</feature>
<evidence type="ECO:0000259" key="3">
    <source>
        <dbReference type="Pfam" id="PF08240"/>
    </source>
</evidence>
<evidence type="ECO:0000313" key="5">
    <source>
        <dbReference type="Proteomes" id="UP000240739"/>
    </source>
</evidence>
<dbReference type="PANTHER" id="PTHR43401">
    <property type="entry name" value="L-THREONINE 3-DEHYDROGENASE"/>
    <property type="match status" value="1"/>
</dbReference>
<protein>
    <submittedName>
        <fullName evidence="4">Galactitol-1-phosphate 5-dehydrogenase</fullName>
    </submittedName>
</protein>
<gene>
    <name evidence="4" type="ORF">C7Y72_10480</name>
</gene>
<dbReference type="InterPro" id="IPR011032">
    <property type="entry name" value="GroES-like_sf"/>
</dbReference>
<accession>A0A2T4ULE9</accession>
<keyword evidence="5" id="KW-1185">Reference proteome</keyword>
<comment type="caution">
    <text evidence="4">The sequence shown here is derived from an EMBL/GenBank/DDBJ whole genome shotgun (WGS) entry which is preliminary data.</text>
</comment>
<feature type="domain" description="Alcohol dehydrogenase-like N-terminal" evidence="3">
    <location>
        <begin position="29"/>
        <end position="133"/>
    </location>
</feature>
<dbReference type="GO" id="GO:0016491">
    <property type="term" value="F:oxidoreductase activity"/>
    <property type="evidence" value="ECO:0007669"/>
    <property type="project" value="UniProtKB-KW"/>
</dbReference>
<dbReference type="Pfam" id="PF00107">
    <property type="entry name" value="ADH_zinc_N"/>
    <property type="match status" value="1"/>
</dbReference>
<evidence type="ECO:0000259" key="2">
    <source>
        <dbReference type="Pfam" id="PF00107"/>
    </source>
</evidence>
<dbReference type="AlphaFoldDB" id="A0A2T4ULE9"/>
<proteinExistence type="predicted"/>
<dbReference type="Proteomes" id="UP000240739">
    <property type="component" value="Unassembled WGS sequence"/>
</dbReference>